<feature type="compositionally biased region" description="Low complexity" evidence="1">
    <location>
        <begin position="265"/>
        <end position="284"/>
    </location>
</feature>
<proteinExistence type="predicted"/>
<feature type="region of interest" description="Disordered" evidence="1">
    <location>
        <begin position="645"/>
        <end position="869"/>
    </location>
</feature>
<feature type="compositionally biased region" description="Acidic residues" evidence="1">
    <location>
        <begin position="101"/>
        <end position="116"/>
    </location>
</feature>
<evidence type="ECO:0000313" key="2">
    <source>
        <dbReference type="EMBL" id="TQV95584.1"/>
    </source>
</evidence>
<feature type="compositionally biased region" description="Low complexity" evidence="1">
    <location>
        <begin position="998"/>
        <end position="1011"/>
    </location>
</feature>
<dbReference type="OrthoDB" id="4870857at2759"/>
<feature type="compositionally biased region" description="Low complexity" evidence="1">
    <location>
        <begin position="1079"/>
        <end position="1095"/>
    </location>
</feature>
<feature type="region of interest" description="Disordered" evidence="1">
    <location>
        <begin position="218"/>
        <end position="317"/>
    </location>
</feature>
<feature type="region of interest" description="Disordered" evidence="1">
    <location>
        <begin position="480"/>
        <end position="574"/>
    </location>
</feature>
<feature type="compositionally biased region" description="Basic and acidic residues" evidence="1">
    <location>
        <begin position="191"/>
        <end position="202"/>
    </location>
</feature>
<feature type="region of interest" description="Disordered" evidence="1">
    <location>
        <begin position="364"/>
        <end position="464"/>
    </location>
</feature>
<dbReference type="STRING" id="43265.A0A545V1J3"/>
<dbReference type="AlphaFoldDB" id="A0A545V1J3"/>
<organism evidence="2 3">
    <name type="scientific">Cordyceps javanica</name>
    <dbReference type="NCBI Taxonomy" id="43265"/>
    <lineage>
        <taxon>Eukaryota</taxon>
        <taxon>Fungi</taxon>
        <taxon>Dikarya</taxon>
        <taxon>Ascomycota</taxon>
        <taxon>Pezizomycotina</taxon>
        <taxon>Sordariomycetes</taxon>
        <taxon>Hypocreomycetidae</taxon>
        <taxon>Hypocreales</taxon>
        <taxon>Cordycipitaceae</taxon>
        <taxon>Cordyceps</taxon>
    </lineage>
</organism>
<feature type="compositionally biased region" description="Polar residues" evidence="1">
    <location>
        <begin position="386"/>
        <end position="395"/>
    </location>
</feature>
<feature type="compositionally biased region" description="Low complexity" evidence="1">
    <location>
        <begin position="1104"/>
        <end position="1118"/>
    </location>
</feature>
<feature type="region of interest" description="Disordered" evidence="1">
    <location>
        <begin position="150"/>
        <end position="202"/>
    </location>
</feature>
<feature type="compositionally biased region" description="Low complexity" evidence="1">
    <location>
        <begin position="371"/>
        <end position="383"/>
    </location>
</feature>
<keyword evidence="3" id="KW-1185">Reference proteome</keyword>
<evidence type="ECO:0000256" key="1">
    <source>
        <dbReference type="SAM" id="MobiDB-lite"/>
    </source>
</evidence>
<feature type="compositionally biased region" description="Low complexity" evidence="1">
    <location>
        <begin position="482"/>
        <end position="506"/>
    </location>
</feature>
<accession>A0A545V1J3</accession>
<feature type="compositionally biased region" description="Low complexity" evidence="1">
    <location>
        <begin position="680"/>
        <end position="694"/>
    </location>
</feature>
<reference evidence="2 3" key="1">
    <citation type="journal article" date="2019" name="Appl. Microbiol. Biotechnol.">
        <title>Genome sequence of Isaria javanica and comparative genome analysis insights into family S53 peptidase evolution in fungal entomopathogens.</title>
        <authorList>
            <person name="Lin R."/>
            <person name="Zhang X."/>
            <person name="Xin B."/>
            <person name="Zou M."/>
            <person name="Gao Y."/>
            <person name="Qin F."/>
            <person name="Hu Q."/>
            <person name="Xie B."/>
            <person name="Cheng X."/>
        </authorList>
    </citation>
    <scope>NUCLEOTIDE SEQUENCE [LARGE SCALE GENOMIC DNA]</scope>
    <source>
        <strain evidence="2 3">IJ1G</strain>
    </source>
</reference>
<feature type="region of interest" description="Disordered" evidence="1">
    <location>
        <begin position="45"/>
        <end position="125"/>
    </location>
</feature>
<feature type="compositionally biased region" description="Basic and acidic residues" evidence="1">
    <location>
        <begin position="1065"/>
        <end position="1075"/>
    </location>
</feature>
<feature type="compositionally biased region" description="Low complexity" evidence="1">
    <location>
        <begin position="803"/>
        <end position="823"/>
    </location>
</feature>
<feature type="region of interest" description="Disordered" evidence="1">
    <location>
        <begin position="887"/>
        <end position="1160"/>
    </location>
</feature>
<comment type="caution">
    <text evidence="2">The sequence shown here is derived from an EMBL/GenBank/DDBJ whole genome shotgun (WGS) entry which is preliminary data.</text>
</comment>
<dbReference type="Proteomes" id="UP000315783">
    <property type="component" value="Unassembled WGS sequence"/>
</dbReference>
<evidence type="ECO:0000313" key="3">
    <source>
        <dbReference type="Proteomes" id="UP000315783"/>
    </source>
</evidence>
<feature type="compositionally biased region" description="Polar residues" evidence="1">
    <location>
        <begin position="1024"/>
        <end position="1036"/>
    </location>
</feature>
<name>A0A545V1J3_9HYPO</name>
<sequence>MPVGVSSGLPAGWEWDYDGTRWFYTFKANGHVQYHFPSEGDEFPDFVGAAEPAPNLEPEERLESHQQVKRATGTAPPVAGRRKKQKENVMTATARPVGIEWDGDVGDGSSEEEEGGDGTGPGPGHVVFEPENLMFLGPQAYTDVSPLNDEEEEAAKRTVVGVVRPDGVSPAETNSAGTPAVKRAEPATATEETRKASEDGETGHVVAAELIQAEVALMPSVKQNNEGSTATVEESTVEHESKPSEQSTTSPVLQEPTPPPDQHDQAPVIQAAAAPPQMHHGPVVSAPPPPSSQGPTHTTAAEPSLVPPRYELPAPNSPFNPVGIIAEMPTEDTPRSHIELNPIPVEIMDSSVLAPIETAPPFGVAELPGQSSSTAAASAAPAARQVLQQRPQQGGASFPPAMRMKIKRKPTGPNAAIPSPVSAGSSFTVLSPSAVSPPSVSAPSPVISAPSAPTPPPPAAPQYRAYAPVSPLLRADTEPVRVVSAAADQHSQQQTQSTTAPSSPVANPRLDYAPTVLRPAGRKLTNVSPERKQHGASQLPAEELGLSGTVKTSPQSATAADVSPGPRPLQEQALLPGRIPPQTGVLVETQMLREKVPSQGALPQQNQPHQFAQMTPQGQIAPLGHSGPREQLAQQGRVPLQGQVALPGQAPPSTMQPPMQHGPPVSMGPGQYPPVPIPQPYGQYQRQSIQISQQPGHPWLTPGQQPLSQMGTMPQQQQQQQQQQPAPAWMRQSMPPGYPQRPPNGRHSMMAQTTSSPIPFGDQYQVPPSSTSPPNQPSINQGRHQAFAAESKVASPLRPRAESQPSGLPLPTSSLLKTPQSSPAVQPTMLPPAQELPKPGSVKVGTGSNCGGPAAGPCFPPSRDHPIGLVGDIANQFAAEMQALLGSSSVPSSGAAPSTNAGTVNPEPDSINRELSPSHGRGTGRIEEHESASAPASAKEGSMLCSGPAKPAQPSPRPDSTQTQHPSPLQQVSLQPSPSPPRVSVPINRQPGALPVLSQGARAGAASAGQATPPKFVMPHGSAPPQQWLGNMQQPMQRPPSVPPQIHMQPSRSKENKWTKWFKSSKSEKKPEAHLGEMSQQQHPSQGWGQPQQWQPGPPMAGHPMQRPQIQGQPIQGFEPGGPIQGHRESDASADDSTSSCGITSSTAIPAIPNRPTYAY</sequence>
<feature type="compositionally biased region" description="Polar residues" evidence="1">
    <location>
        <begin position="549"/>
        <end position="558"/>
    </location>
</feature>
<feature type="compositionally biased region" description="Low complexity" evidence="1">
    <location>
        <begin position="887"/>
        <end position="898"/>
    </location>
</feature>
<feature type="compositionally biased region" description="Low complexity" evidence="1">
    <location>
        <begin position="932"/>
        <end position="942"/>
    </location>
</feature>
<feature type="compositionally biased region" description="Low complexity" evidence="1">
    <location>
        <begin position="966"/>
        <end position="976"/>
    </location>
</feature>
<feature type="compositionally biased region" description="Polar residues" evidence="1">
    <location>
        <begin position="702"/>
        <end position="714"/>
    </location>
</feature>
<feature type="compositionally biased region" description="Low complexity" evidence="1">
    <location>
        <begin position="431"/>
        <end position="451"/>
    </location>
</feature>
<protein>
    <submittedName>
        <fullName evidence="2">Mechanosensitive ion channel</fullName>
    </submittedName>
</protein>
<feature type="compositionally biased region" description="Low complexity" evidence="1">
    <location>
        <begin position="715"/>
        <end position="724"/>
    </location>
</feature>
<feature type="compositionally biased region" description="Polar residues" evidence="1">
    <location>
        <begin position="221"/>
        <end position="234"/>
    </location>
</feature>
<dbReference type="EMBL" id="SPUK01000007">
    <property type="protein sequence ID" value="TQV95584.1"/>
    <property type="molecule type" value="Genomic_DNA"/>
</dbReference>
<gene>
    <name evidence="2" type="ORF">IF1G_05413</name>
</gene>